<dbReference type="STRING" id="313628.LNTAR_05141"/>
<protein>
    <submittedName>
        <fullName evidence="2">Uncharacterized protein</fullName>
    </submittedName>
</protein>
<keyword evidence="3" id="KW-1185">Reference proteome</keyword>
<evidence type="ECO:0000256" key="1">
    <source>
        <dbReference type="SAM" id="Phobius"/>
    </source>
</evidence>
<dbReference type="EMBL" id="ABCK01000009">
    <property type="protein sequence ID" value="EDM27470.1"/>
    <property type="molecule type" value="Genomic_DNA"/>
</dbReference>
<dbReference type="AlphaFoldDB" id="A6DLL5"/>
<evidence type="ECO:0000313" key="3">
    <source>
        <dbReference type="Proteomes" id="UP000004947"/>
    </source>
</evidence>
<comment type="caution">
    <text evidence="2">The sequence shown here is derived from an EMBL/GenBank/DDBJ whole genome shotgun (WGS) entry which is preliminary data.</text>
</comment>
<sequence>MAHEMCHAVRFPLEADKYEEMFAYQTSTSSFRKLFGPMVRSPKETYILMALIAALMGTQVWIYSQEYVKNTYFLPMPVIILMAMMLGYFAFLMLRQHLQNKSYQRLLGMLSELTDKPRAVAFRLNDKEIDLVLKEQTLDRDLFGSLLDQAGAGGLRKEVLFSYFRCKEKL</sequence>
<keyword evidence="1" id="KW-0812">Transmembrane</keyword>
<feature type="transmembrane region" description="Helical" evidence="1">
    <location>
        <begin position="76"/>
        <end position="94"/>
    </location>
</feature>
<reference evidence="2 3" key="1">
    <citation type="journal article" date="2010" name="J. Bacteriol.">
        <title>Genome sequence of Lentisphaera araneosa HTCC2155T, the type species of the order Lentisphaerales in the phylum Lentisphaerae.</title>
        <authorList>
            <person name="Thrash J.C."/>
            <person name="Cho J.C."/>
            <person name="Vergin K.L."/>
            <person name="Morris R.M."/>
            <person name="Giovannoni S.J."/>
        </authorList>
    </citation>
    <scope>NUCLEOTIDE SEQUENCE [LARGE SCALE GENOMIC DNA]</scope>
    <source>
        <strain evidence="2 3">HTCC2155</strain>
    </source>
</reference>
<dbReference type="Proteomes" id="UP000004947">
    <property type="component" value="Unassembled WGS sequence"/>
</dbReference>
<organism evidence="2 3">
    <name type="scientific">Lentisphaera araneosa HTCC2155</name>
    <dbReference type="NCBI Taxonomy" id="313628"/>
    <lineage>
        <taxon>Bacteria</taxon>
        <taxon>Pseudomonadati</taxon>
        <taxon>Lentisphaerota</taxon>
        <taxon>Lentisphaeria</taxon>
        <taxon>Lentisphaerales</taxon>
        <taxon>Lentisphaeraceae</taxon>
        <taxon>Lentisphaera</taxon>
    </lineage>
</organism>
<keyword evidence="1" id="KW-0472">Membrane</keyword>
<evidence type="ECO:0000313" key="2">
    <source>
        <dbReference type="EMBL" id="EDM27470.1"/>
    </source>
</evidence>
<keyword evidence="1" id="KW-1133">Transmembrane helix</keyword>
<proteinExistence type="predicted"/>
<gene>
    <name evidence="2" type="ORF">LNTAR_05141</name>
</gene>
<accession>A6DLL5</accession>
<name>A6DLL5_9BACT</name>
<dbReference type="eggNOG" id="ENOG5033DD5">
    <property type="taxonomic scope" value="Bacteria"/>
</dbReference>
<feature type="transmembrane region" description="Helical" evidence="1">
    <location>
        <begin position="46"/>
        <end position="64"/>
    </location>
</feature>